<dbReference type="GO" id="GO:0097367">
    <property type="term" value="F:carbohydrate derivative binding"/>
    <property type="evidence" value="ECO:0007669"/>
    <property type="project" value="InterPro"/>
</dbReference>
<keyword evidence="2" id="KW-0238">DNA-binding</keyword>
<dbReference type="SUPFAM" id="SSF46689">
    <property type="entry name" value="Homeodomain-like"/>
    <property type="match status" value="1"/>
</dbReference>
<feature type="domain" description="SIS" evidence="5">
    <location>
        <begin position="105"/>
        <end position="251"/>
    </location>
</feature>
<dbReference type="SUPFAM" id="SSF53697">
    <property type="entry name" value="SIS domain"/>
    <property type="match status" value="1"/>
</dbReference>
<dbReference type="Gene3D" id="1.10.10.10">
    <property type="entry name" value="Winged helix-like DNA-binding domain superfamily/Winged helix DNA-binding domain"/>
    <property type="match status" value="1"/>
</dbReference>
<evidence type="ECO:0000259" key="5">
    <source>
        <dbReference type="PROSITE" id="PS51464"/>
    </source>
</evidence>
<reference evidence="6" key="2">
    <citation type="submission" date="2021-09" db="EMBL/GenBank/DDBJ databases">
        <authorList>
            <person name="Gilroy R."/>
        </authorList>
    </citation>
    <scope>NUCLEOTIDE SEQUENCE</scope>
    <source>
        <strain evidence="6">CHK174-6876</strain>
    </source>
</reference>
<dbReference type="InterPro" id="IPR000281">
    <property type="entry name" value="HTH_RpiR"/>
</dbReference>
<dbReference type="InterPro" id="IPR035472">
    <property type="entry name" value="RpiR-like_SIS"/>
</dbReference>
<dbReference type="PANTHER" id="PTHR30514:SF1">
    <property type="entry name" value="HTH-TYPE TRANSCRIPTIONAL REGULATOR HEXR-RELATED"/>
    <property type="match status" value="1"/>
</dbReference>
<evidence type="ECO:0000256" key="2">
    <source>
        <dbReference type="ARBA" id="ARBA00023125"/>
    </source>
</evidence>
<sequence length="251" mass="29288">MIDELVIKNFDQLTDTDKHIWKVIKAEKKSVLILNLDELAQRCNVSPSAIVRFSKRISLQGFSELKYLIKQESMPHKLDQNIFQQYKNQLNEFIDNIIRRDFNDICKDIVNSKKIFVYGTGTLQRNIAQEIRRLFLTINITIFFIEGVDELSSLTKSLTQSDMVILITLRGTSDNAILFARQLKANGIRFMSIVERVDNEISRMSNHNVFVDPINLEVTKGEFLSVKDPYYIFVSVLFMKMYAYLLENRDK</sequence>
<dbReference type="InterPro" id="IPR046348">
    <property type="entry name" value="SIS_dom_sf"/>
</dbReference>
<evidence type="ECO:0000259" key="4">
    <source>
        <dbReference type="PROSITE" id="PS51071"/>
    </source>
</evidence>
<dbReference type="Pfam" id="PF01418">
    <property type="entry name" value="HTH_6"/>
    <property type="match status" value="1"/>
</dbReference>
<dbReference type="InterPro" id="IPR047640">
    <property type="entry name" value="RpiR-like"/>
</dbReference>
<dbReference type="GO" id="GO:0003677">
    <property type="term" value="F:DNA binding"/>
    <property type="evidence" value="ECO:0007669"/>
    <property type="project" value="UniProtKB-KW"/>
</dbReference>
<name>A0A921K1J1_9LACO</name>
<dbReference type="EMBL" id="DYXG01000093">
    <property type="protein sequence ID" value="HJE97776.1"/>
    <property type="molecule type" value="Genomic_DNA"/>
</dbReference>
<dbReference type="GO" id="GO:1901135">
    <property type="term" value="P:carbohydrate derivative metabolic process"/>
    <property type="evidence" value="ECO:0007669"/>
    <property type="project" value="InterPro"/>
</dbReference>
<dbReference type="InterPro" id="IPR001347">
    <property type="entry name" value="SIS_dom"/>
</dbReference>
<reference evidence="6" key="1">
    <citation type="journal article" date="2021" name="PeerJ">
        <title>Extensive microbial diversity within the chicken gut microbiome revealed by metagenomics and culture.</title>
        <authorList>
            <person name="Gilroy R."/>
            <person name="Ravi A."/>
            <person name="Getino M."/>
            <person name="Pursley I."/>
            <person name="Horton D.L."/>
            <person name="Alikhan N.F."/>
            <person name="Baker D."/>
            <person name="Gharbi K."/>
            <person name="Hall N."/>
            <person name="Watson M."/>
            <person name="Adriaenssens E.M."/>
            <person name="Foster-Nyarko E."/>
            <person name="Jarju S."/>
            <person name="Secka A."/>
            <person name="Antonio M."/>
            <person name="Oren A."/>
            <person name="Chaudhuri R.R."/>
            <person name="La Ragione R."/>
            <person name="Hildebrand F."/>
            <person name="Pallen M.J."/>
        </authorList>
    </citation>
    <scope>NUCLEOTIDE SEQUENCE</scope>
    <source>
        <strain evidence="6">CHK174-6876</strain>
    </source>
</reference>
<keyword evidence="3" id="KW-0804">Transcription</keyword>
<dbReference type="PROSITE" id="PS51071">
    <property type="entry name" value="HTH_RPIR"/>
    <property type="match status" value="1"/>
</dbReference>
<dbReference type="PROSITE" id="PS51464">
    <property type="entry name" value="SIS"/>
    <property type="match status" value="1"/>
</dbReference>
<evidence type="ECO:0000313" key="7">
    <source>
        <dbReference type="Proteomes" id="UP000707535"/>
    </source>
</evidence>
<dbReference type="Pfam" id="PF01380">
    <property type="entry name" value="SIS"/>
    <property type="match status" value="1"/>
</dbReference>
<comment type="caution">
    <text evidence="6">The sequence shown here is derived from an EMBL/GenBank/DDBJ whole genome shotgun (WGS) entry which is preliminary data.</text>
</comment>
<feature type="domain" description="HTH rpiR-type" evidence="4">
    <location>
        <begin position="1"/>
        <end position="76"/>
    </location>
</feature>
<proteinExistence type="predicted"/>
<evidence type="ECO:0000256" key="1">
    <source>
        <dbReference type="ARBA" id="ARBA00023015"/>
    </source>
</evidence>
<dbReference type="InterPro" id="IPR036388">
    <property type="entry name" value="WH-like_DNA-bd_sf"/>
</dbReference>
<evidence type="ECO:0000313" key="6">
    <source>
        <dbReference type="EMBL" id="HJE97776.1"/>
    </source>
</evidence>
<protein>
    <submittedName>
        <fullName evidence="6">MurR/RpiR family transcriptional regulator</fullName>
    </submittedName>
</protein>
<evidence type="ECO:0000256" key="3">
    <source>
        <dbReference type="ARBA" id="ARBA00023163"/>
    </source>
</evidence>
<dbReference type="InterPro" id="IPR009057">
    <property type="entry name" value="Homeodomain-like_sf"/>
</dbReference>
<accession>A0A921K1J1</accession>
<organism evidence="6 7">
    <name type="scientific">Ligilactobacillus acidipiscis</name>
    <dbReference type="NCBI Taxonomy" id="89059"/>
    <lineage>
        <taxon>Bacteria</taxon>
        <taxon>Bacillati</taxon>
        <taxon>Bacillota</taxon>
        <taxon>Bacilli</taxon>
        <taxon>Lactobacillales</taxon>
        <taxon>Lactobacillaceae</taxon>
        <taxon>Ligilactobacillus</taxon>
    </lineage>
</organism>
<dbReference type="CDD" id="cd05013">
    <property type="entry name" value="SIS_RpiR"/>
    <property type="match status" value="1"/>
</dbReference>
<dbReference type="Proteomes" id="UP000707535">
    <property type="component" value="Unassembled WGS sequence"/>
</dbReference>
<gene>
    <name evidence="6" type="ORF">K8V00_09160</name>
</gene>
<dbReference type="PANTHER" id="PTHR30514">
    <property type="entry name" value="GLUCOKINASE"/>
    <property type="match status" value="1"/>
</dbReference>
<dbReference type="AlphaFoldDB" id="A0A921K1J1"/>
<dbReference type="GO" id="GO:0003700">
    <property type="term" value="F:DNA-binding transcription factor activity"/>
    <property type="evidence" value="ECO:0007669"/>
    <property type="project" value="InterPro"/>
</dbReference>
<keyword evidence="1" id="KW-0805">Transcription regulation</keyword>
<dbReference type="Gene3D" id="3.40.50.10490">
    <property type="entry name" value="Glucose-6-phosphate isomerase like protein, domain 1"/>
    <property type="match status" value="1"/>
</dbReference>